<gene>
    <name evidence="1" type="ORF">UFOVP346_16</name>
</gene>
<organism evidence="1">
    <name type="scientific">uncultured Caudovirales phage</name>
    <dbReference type="NCBI Taxonomy" id="2100421"/>
    <lineage>
        <taxon>Viruses</taxon>
        <taxon>Duplodnaviria</taxon>
        <taxon>Heunggongvirae</taxon>
        <taxon>Uroviricota</taxon>
        <taxon>Caudoviricetes</taxon>
        <taxon>Peduoviridae</taxon>
        <taxon>Maltschvirus</taxon>
        <taxon>Maltschvirus maltsch</taxon>
    </lineage>
</organism>
<evidence type="ECO:0000313" key="1">
    <source>
        <dbReference type="EMBL" id="CAB4139045.1"/>
    </source>
</evidence>
<name>A0A6J5LX25_9CAUD</name>
<sequence>MSNNQTRKEFLESRWGGDSEKVMNDIFWAYCAGYSNRVIEARYKEV</sequence>
<accession>A0A6J5LX25</accession>
<dbReference type="EMBL" id="LR796352">
    <property type="protein sequence ID" value="CAB4139045.1"/>
    <property type="molecule type" value="Genomic_DNA"/>
</dbReference>
<protein>
    <submittedName>
        <fullName evidence="1">Uncharacterized protein</fullName>
    </submittedName>
</protein>
<reference evidence="1" key="1">
    <citation type="submission" date="2020-04" db="EMBL/GenBank/DDBJ databases">
        <authorList>
            <person name="Chiriac C."/>
            <person name="Salcher M."/>
            <person name="Ghai R."/>
            <person name="Kavagutti S V."/>
        </authorList>
    </citation>
    <scope>NUCLEOTIDE SEQUENCE</scope>
</reference>
<proteinExistence type="predicted"/>